<dbReference type="Gene3D" id="3.40.50.2300">
    <property type="match status" value="2"/>
</dbReference>
<dbReference type="PANTHER" id="PTHR35271:SF1">
    <property type="entry name" value="ABC TRANSPORTER, SUBSTRATE-BINDING LIPOPROTEIN"/>
    <property type="match status" value="1"/>
</dbReference>
<reference evidence="2 3" key="1">
    <citation type="submission" date="2016-10" db="EMBL/GenBank/DDBJ databases">
        <authorList>
            <person name="de Groot N.N."/>
        </authorList>
    </citation>
    <scope>NUCLEOTIDE SEQUENCE [LARGE SCALE GENOMIC DNA]</scope>
    <source>
        <strain evidence="2 3">DSM 12130</strain>
    </source>
</reference>
<dbReference type="Proteomes" id="UP000199073">
    <property type="component" value="Unassembled WGS sequence"/>
</dbReference>
<dbReference type="Pfam" id="PF04392">
    <property type="entry name" value="ABC_sub_bind"/>
    <property type="match status" value="1"/>
</dbReference>
<evidence type="ECO:0000256" key="1">
    <source>
        <dbReference type="SAM" id="SignalP"/>
    </source>
</evidence>
<protein>
    <submittedName>
        <fullName evidence="2">Putative ABC transport system substrate-binding protein</fullName>
    </submittedName>
</protein>
<organism evidence="2 3">
    <name type="scientific">Desulforhopalus singaporensis</name>
    <dbReference type="NCBI Taxonomy" id="91360"/>
    <lineage>
        <taxon>Bacteria</taxon>
        <taxon>Pseudomonadati</taxon>
        <taxon>Thermodesulfobacteriota</taxon>
        <taxon>Desulfobulbia</taxon>
        <taxon>Desulfobulbales</taxon>
        <taxon>Desulfocapsaceae</taxon>
        <taxon>Desulforhopalus</taxon>
    </lineage>
</organism>
<keyword evidence="3" id="KW-1185">Reference proteome</keyword>
<keyword evidence="1" id="KW-0732">Signal</keyword>
<gene>
    <name evidence="2" type="ORF">SAMN05660330_03856</name>
</gene>
<dbReference type="CDD" id="cd06325">
    <property type="entry name" value="PBP1_ABC_unchar_transporter"/>
    <property type="match status" value="1"/>
</dbReference>
<evidence type="ECO:0000313" key="2">
    <source>
        <dbReference type="EMBL" id="SDP72994.1"/>
    </source>
</evidence>
<dbReference type="InterPro" id="IPR007487">
    <property type="entry name" value="ABC_transpt-TYRBP-like"/>
</dbReference>
<feature type="chain" id="PRO_5011730596" evidence="1">
    <location>
        <begin position="23"/>
        <end position="321"/>
    </location>
</feature>
<dbReference type="RefSeq" id="WP_092225766.1">
    <property type="nucleotide sequence ID" value="NZ_FNJI01000040.1"/>
</dbReference>
<dbReference type="PANTHER" id="PTHR35271">
    <property type="entry name" value="ABC TRANSPORTER, SUBSTRATE-BINDING LIPOPROTEIN-RELATED"/>
    <property type="match status" value="1"/>
</dbReference>
<name>A0A1H0V3Q7_9BACT</name>
<accession>A0A1H0V3Q7</accession>
<sequence length="321" mass="34162">MNRIVRIGLLVVMAGLATMAHAKTPLVAVSQFVDHPALNAVLQGFKDDLFDSGVEVRYKEYNAHGNMGTAVQIASQIASDSPDLIVAIATPCAQACAKVYDKAPQLGDTPMLFTAITDPLAAGLVSDYAKPGPRITGVSNQMPMGKHLDMIRKFMPGVKKIGVMYNSGEVNSVSNVRRLKAAAADRNIAILDAPVTASASVYQAARSLVGKVDAVYVPTDNTVVSVLEGVIKICERTKLPLFSADTDSVARGSIAALGFDYYLHGRQTGAMARKILAGAKPSELPVEFQENLSFHINPGAAERMGLAVDKTLIESADKLHR</sequence>
<dbReference type="STRING" id="91360.SAMN05660330_03856"/>
<dbReference type="SUPFAM" id="SSF53822">
    <property type="entry name" value="Periplasmic binding protein-like I"/>
    <property type="match status" value="1"/>
</dbReference>
<feature type="signal peptide" evidence="1">
    <location>
        <begin position="1"/>
        <end position="22"/>
    </location>
</feature>
<dbReference type="InterPro" id="IPR028082">
    <property type="entry name" value="Peripla_BP_I"/>
</dbReference>
<dbReference type="AlphaFoldDB" id="A0A1H0V3Q7"/>
<dbReference type="EMBL" id="FNJI01000040">
    <property type="protein sequence ID" value="SDP72994.1"/>
    <property type="molecule type" value="Genomic_DNA"/>
</dbReference>
<dbReference type="OrthoDB" id="9776955at2"/>
<evidence type="ECO:0000313" key="3">
    <source>
        <dbReference type="Proteomes" id="UP000199073"/>
    </source>
</evidence>
<proteinExistence type="predicted"/>